<dbReference type="CDD" id="cd12837">
    <property type="entry name" value="EcCorA-like_u1"/>
    <property type="match status" value="1"/>
</dbReference>
<name>A0A0N1N238_9HYPH</name>
<dbReference type="EMBL" id="LGSZ01000019">
    <property type="protein sequence ID" value="KPH82484.1"/>
    <property type="molecule type" value="Genomic_DNA"/>
</dbReference>
<dbReference type="SUPFAM" id="SSF144083">
    <property type="entry name" value="Magnesium transport protein CorA, transmembrane region"/>
    <property type="match status" value="1"/>
</dbReference>
<dbReference type="Gene3D" id="1.20.58.340">
    <property type="entry name" value="Magnesium transport protein CorA, transmembrane region"/>
    <property type="match status" value="2"/>
</dbReference>
<evidence type="ECO:0000256" key="1">
    <source>
        <dbReference type="ARBA" id="ARBA00004429"/>
    </source>
</evidence>
<feature type="transmembrane region" description="Helical" evidence="13">
    <location>
        <begin position="271"/>
        <end position="291"/>
    </location>
</feature>
<evidence type="ECO:0000256" key="2">
    <source>
        <dbReference type="ARBA" id="ARBA00009765"/>
    </source>
</evidence>
<evidence type="ECO:0000256" key="5">
    <source>
        <dbReference type="ARBA" id="ARBA00022475"/>
    </source>
</evidence>
<evidence type="ECO:0000256" key="3">
    <source>
        <dbReference type="ARBA" id="ARBA00019439"/>
    </source>
</evidence>
<keyword evidence="11 13" id="KW-0472">Membrane</keyword>
<evidence type="ECO:0000313" key="14">
    <source>
        <dbReference type="EMBL" id="KPH82484.1"/>
    </source>
</evidence>
<keyword evidence="8" id="KW-0460">Magnesium</keyword>
<evidence type="ECO:0000256" key="8">
    <source>
        <dbReference type="ARBA" id="ARBA00022842"/>
    </source>
</evidence>
<keyword evidence="6" id="KW-0997">Cell inner membrane</keyword>
<dbReference type="SUPFAM" id="SSF143865">
    <property type="entry name" value="CorA soluble domain-like"/>
    <property type="match status" value="1"/>
</dbReference>
<dbReference type="RefSeq" id="WP_054207579.1">
    <property type="nucleotide sequence ID" value="NZ_LGSZ01000019.1"/>
</dbReference>
<dbReference type="InterPro" id="IPR002523">
    <property type="entry name" value="MgTranspt_CorA/ZnTranspt_ZntB"/>
</dbReference>
<dbReference type="GO" id="GO:0015095">
    <property type="term" value="F:magnesium ion transmembrane transporter activity"/>
    <property type="evidence" value="ECO:0007669"/>
    <property type="project" value="TreeGrafter"/>
</dbReference>
<accession>A0A0N1N238</accession>
<dbReference type="GO" id="GO:0015099">
    <property type="term" value="F:nickel cation transmembrane transporter activity"/>
    <property type="evidence" value="ECO:0007669"/>
    <property type="project" value="TreeGrafter"/>
</dbReference>
<keyword evidence="4" id="KW-0813">Transport</keyword>
<dbReference type="GO" id="GO:0005886">
    <property type="term" value="C:plasma membrane"/>
    <property type="evidence" value="ECO:0007669"/>
    <property type="project" value="UniProtKB-SubCell"/>
</dbReference>
<keyword evidence="9 13" id="KW-1133">Transmembrane helix</keyword>
<evidence type="ECO:0000256" key="9">
    <source>
        <dbReference type="ARBA" id="ARBA00022989"/>
    </source>
</evidence>
<protein>
    <recommendedName>
        <fullName evidence="3">Magnesium transport protein CorA</fullName>
    </recommendedName>
</protein>
<evidence type="ECO:0000256" key="6">
    <source>
        <dbReference type="ARBA" id="ARBA00022519"/>
    </source>
</evidence>
<dbReference type="PATRIC" id="fig|1526658.3.peg.1217"/>
<dbReference type="AlphaFoldDB" id="A0A0N1N238"/>
<keyword evidence="10" id="KW-0406">Ion transport</keyword>
<evidence type="ECO:0000256" key="10">
    <source>
        <dbReference type="ARBA" id="ARBA00023065"/>
    </source>
</evidence>
<keyword evidence="7 13" id="KW-0812">Transmembrane</keyword>
<dbReference type="PANTHER" id="PTHR47685:SF1">
    <property type="entry name" value="MAGNESIUM TRANSPORT PROTEIN CORA"/>
    <property type="match status" value="1"/>
</dbReference>
<evidence type="ECO:0000256" key="4">
    <source>
        <dbReference type="ARBA" id="ARBA00022448"/>
    </source>
</evidence>
<dbReference type="OrthoDB" id="9803416at2"/>
<feature type="transmembrane region" description="Helical" evidence="13">
    <location>
        <begin position="303"/>
        <end position="323"/>
    </location>
</feature>
<reference evidence="14 15" key="1">
    <citation type="submission" date="2015-07" db="EMBL/GenBank/DDBJ databases">
        <title>Whole genome sequencing of Bosea vaviloviae isolated from cave pool.</title>
        <authorList>
            <person name="Tan N.E.H."/>
            <person name="Lee Y.P."/>
            <person name="Gan H.M."/>
            <person name="Barton H."/>
            <person name="Savka M.A."/>
        </authorList>
    </citation>
    <scope>NUCLEOTIDE SEQUENCE [LARGE SCALE GENOMIC DNA]</scope>
    <source>
        <strain evidence="14 15">SD260</strain>
    </source>
</reference>
<evidence type="ECO:0000313" key="15">
    <source>
        <dbReference type="Proteomes" id="UP000037822"/>
    </source>
</evidence>
<dbReference type="PANTHER" id="PTHR47685">
    <property type="entry name" value="MAGNESIUM TRANSPORT PROTEIN CORA"/>
    <property type="match status" value="1"/>
</dbReference>
<comment type="catalytic activity">
    <reaction evidence="12">
        <text>Mg(2+)(in) = Mg(2+)(out)</text>
        <dbReference type="Rhea" id="RHEA:29827"/>
        <dbReference type="ChEBI" id="CHEBI:18420"/>
    </reaction>
</comment>
<evidence type="ECO:0000256" key="12">
    <source>
        <dbReference type="ARBA" id="ARBA00034269"/>
    </source>
</evidence>
<comment type="similarity">
    <text evidence="2">Belongs to the CorA metal ion transporter (MIT) (TC 1.A.35) family.</text>
</comment>
<proteinExistence type="inferred from homology"/>
<dbReference type="FunFam" id="1.20.58.340:FF:000001">
    <property type="entry name" value="Magnesium transport protein CorA"/>
    <property type="match status" value="1"/>
</dbReference>
<keyword evidence="15" id="KW-1185">Reference proteome</keyword>
<comment type="subcellular location">
    <subcellularLocation>
        <location evidence="1">Cell inner membrane</location>
        <topology evidence="1">Multi-pass membrane protein</topology>
    </subcellularLocation>
</comment>
<dbReference type="Gene3D" id="3.30.460.20">
    <property type="entry name" value="CorA soluble domain-like"/>
    <property type="match status" value="1"/>
</dbReference>
<evidence type="ECO:0000256" key="11">
    <source>
        <dbReference type="ARBA" id="ARBA00023136"/>
    </source>
</evidence>
<dbReference type="InterPro" id="IPR050829">
    <property type="entry name" value="CorA_MIT"/>
</dbReference>
<keyword evidence="5" id="KW-1003">Cell membrane</keyword>
<organism evidence="14 15">
    <name type="scientific">Bosea vaviloviae</name>
    <dbReference type="NCBI Taxonomy" id="1526658"/>
    <lineage>
        <taxon>Bacteria</taxon>
        <taxon>Pseudomonadati</taxon>
        <taxon>Pseudomonadota</taxon>
        <taxon>Alphaproteobacteria</taxon>
        <taxon>Hyphomicrobiales</taxon>
        <taxon>Boseaceae</taxon>
        <taxon>Bosea</taxon>
    </lineage>
</organism>
<evidence type="ECO:0000256" key="7">
    <source>
        <dbReference type="ARBA" id="ARBA00022692"/>
    </source>
</evidence>
<evidence type="ECO:0000256" key="13">
    <source>
        <dbReference type="SAM" id="Phobius"/>
    </source>
</evidence>
<dbReference type="GO" id="GO:0015087">
    <property type="term" value="F:cobalt ion transmembrane transporter activity"/>
    <property type="evidence" value="ECO:0007669"/>
    <property type="project" value="TreeGrafter"/>
</dbReference>
<comment type="caution">
    <text evidence="14">The sequence shown here is derived from an EMBL/GenBank/DDBJ whole genome shotgun (WGS) entry which is preliminary data.</text>
</comment>
<sequence>MLLIHGICPATRDKLLHRAIGPEDGFPPESIWLDLLNPTAGEDARVEKHLGISIPTREEMHDLEPSEIIYTENGAHYMTARIICQSETIVPKLADVTFILTEKALVTVRYDEPGAFNIFLNRATKPGGCGTQPEAVLDGLIEAIVDRAAEVLRGVGDQVDEASRRIFAGRGQDVEQGSAYQAVIQKIGQYEHIISNVRESMVSVERVLLFLSANYTRPKKAQTGFSAEWRAAVRDVQAIEEHATFLSNKLQFMLDATLGLVSIEQNKIIKLFSVVSVALMPPTLIASIYGMNFKTMPELEWQWGYPMAIGLMILFAVLPYMLFRWKKWL</sequence>
<dbReference type="Proteomes" id="UP000037822">
    <property type="component" value="Unassembled WGS sequence"/>
</dbReference>
<dbReference type="InterPro" id="IPR045863">
    <property type="entry name" value="CorA_TM1_TM2"/>
</dbReference>
<dbReference type="Pfam" id="PF01544">
    <property type="entry name" value="CorA"/>
    <property type="match status" value="1"/>
</dbReference>
<gene>
    <name evidence="14" type="ORF">AE618_03055</name>
</gene>
<dbReference type="InterPro" id="IPR045861">
    <property type="entry name" value="CorA_cytoplasmic_dom"/>
</dbReference>